<feature type="region of interest" description="Disordered" evidence="1">
    <location>
        <begin position="143"/>
        <end position="224"/>
    </location>
</feature>
<dbReference type="RefSeq" id="WP_345475344.1">
    <property type="nucleotide sequence ID" value="NZ_BAABHF010000065.1"/>
</dbReference>
<keyword evidence="4" id="KW-1185">Reference proteome</keyword>
<dbReference type="PANTHER" id="PTHR35585:SF1">
    <property type="entry name" value="HHE DOMAIN PROTEIN (AFU_ORTHOLOGUE AFUA_4G00730)"/>
    <property type="match status" value="1"/>
</dbReference>
<dbReference type="EMBL" id="BAABHF010000065">
    <property type="protein sequence ID" value="GAA4519959.1"/>
    <property type="molecule type" value="Genomic_DNA"/>
</dbReference>
<evidence type="ECO:0000256" key="1">
    <source>
        <dbReference type="SAM" id="MobiDB-lite"/>
    </source>
</evidence>
<proteinExistence type="predicted"/>
<comment type="caution">
    <text evidence="3">The sequence shown here is derived from an EMBL/GenBank/DDBJ whole genome shotgun (WGS) entry which is preliminary data.</text>
</comment>
<feature type="compositionally biased region" description="Polar residues" evidence="1">
    <location>
        <begin position="144"/>
        <end position="155"/>
    </location>
</feature>
<feature type="domain" description="Hemerythrin-like" evidence="2">
    <location>
        <begin position="8"/>
        <end position="125"/>
    </location>
</feature>
<name>A0ABP8R7U3_9ACTN</name>
<evidence type="ECO:0000313" key="4">
    <source>
        <dbReference type="Proteomes" id="UP001500503"/>
    </source>
</evidence>
<dbReference type="PANTHER" id="PTHR35585">
    <property type="entry name" value="HHE DOMAIN PROTEIN (AFU_ORTHOLOGUE AFUA_4G00730)"/>
    <property type="match status" value="1"/>
</dbReference>
<organism evidence="3 4">
    <name type="scientific">Actinoallomurus oryzae</name>
    <dbReference type="NCBI Taxonomy" id="502180"/>
    <lineage>
        <taxon>Bacteria</taxon>
        <taxon>Bacillati</taxon>
        <taxon>Actinomycetota</taxon>
        <taxon>Actinomycetes</taxon>
        <taxon>Streptosporangiales</taxon>
        <taxon>Thermomonosporaceae</taxon>
        <taxon>Actinoallomurus</taxon>
    </lineage>
</organism>
<reference evidence="4" key="1">
    <citation type="journal article" date="2019" name="Int. J. Syst. Evol. Microbiol.">
        <title>The Global Catalogue of Microorganisms (GCM) 10K type strain sequencing project: providing services to taxonomists for standard genome sequencing and annotation.</title>
        <authorList>
            <consortium name="The Broad Institute Genomics Platform"/>
            <consortium name="The Broad Institute Genome Sequencing Center for Infectious Disease"/>
            <person name="Wu L."/>
            <person name="Ma J."/>
        </authorList>
    </citation>
    <scope>NUCLEOTIDE SEQUENCE [LARGE SCALE GENOMIC DNA]</scope>
    <source>
        <strain evidence="4">JCM 17933</strain>
    </source>
</reference>
<sequence length="224" mass="25908">MTENAHDLIDILTHDQRELEDLLGELTVARDLGERRRILDDVTIELVWHAVVEERHLYPAVRRHLPDGDRVADRYTSDNAQVERLLEELRRSAAADRAFASLTRRLMDEVHEHLREEQHALLPRLAEHASPEDLRRLGERVESAINSAPSRSELTTPARPRDGDDLAHRVREHFPHEPAREPVREPTGEPAGEPWPRRPRTPKDPDPCAQSSMWPDLWATHRQT</sequence>
<dbReference type="Proteomes" id="UP001500503">
    <property type="component" value="Unassembled WGS sequence"/>
</dbReference>
<evidence type="ECO:0000313" key="3">
    <source>
        <dbReference type="EMBL" id="GAA4519959.1"/>
    </source>
</evidence>
<dbReference type="InterPro" id="IPR012312">
    <property type="entry name" value="Hemerythrin-like"/>
</dbReference>
<evidence type="ECO:0000259" key="2">
    <source>
        <dbReference type="Pfam" id="PF01814"/>
    </source>
</evidence>
<protein>
    <recommendedName>
        <fullName evidence="2">Hemerythrin-like domain-containing protein</fullName>
    </recommendedName>
</protein>
<feature type="compositionally biased region" description="Basic and acidic residues" evidence="1">
    <location>
        <begin position="159"/>
        <end position="187"/>
    </location>
</feature>
<accession>A0ABP8R7U3</accession>
<dbReference type="Pfam" id="PF01814">
    <property type="entry name" value="Hemerythrin"/>
    <property type="match status" value="1"/>
</dbReference>
<dbReference type="Gene3D" id="1.20.120.520">
    <property type="entry name" value="nmb1532 protein domain like"/>
    <property type="match status" value="1"/>
</dbReference>
<gene>
    <name evidence="3" type="ORF">GCM10023191_096160</name>
</gene>